<dbReference type="InterPro" id="IPR050955">
    <property type="entry name" value="Plant_Biomass_Hydrol_Est"/>
</dbReference>
<keyword evidence="1" id="KW-0732">Signal</keyword>
<name>A0A857J1J0_9BURK</name>
<dbReference type="Proteomes" id="UP000464787">
    <property type="component" value="Chromosome"/>
</dbReference>
<dbReference type="InterPro" id="IPR010126">
    <property type="entry name" value="Esterase_phb"/>
</dbReference>
<proteinExistence type="predicted"/>
<protein>
    <submittedName>
        <fullName evidence="3">PHB depolymerase family esterase</fullName>
    </submittedName>
</protein>
<dbReference type="Pfam" id="PF10503">
    <property type="entry name" value="Esterase_PHB"/>
    <property type="match status" value="1"/>
</dbReference>
<keyword evidence="4" id="KW-1185">Reference proteome</keyword>
<dbReference type="RefSeq" id="WP_160551301.1">
    <property type="nucleotide sequence ID" value="NZ_CP047650.1"/>
</dbReference>
<dbReference type="InterPro" id="IPR029058">
    <property type="entry name" value="AB_hydrolase_fold"/>
</dbReference>
<dbReference type="AlphaFoldDB" id="A0A857J1J0"/>
<dbReference type="KEGG" id="xyk:GT347_07135"/>
<dbReference type="Gene3D" id="3.40.50.1820">
    <property type="entry name" value="alpha/beta hydrolase"/>
    <property type="match status" value="1"/>
</dbReference>
<dbReference type="GO" id="GO:0016787">
    <property type="term" value="F:hydrolase activity"/>
    <property type="evidence" value="ECO:0007669"/>
    <property type="project" value="UniProtKB-KW"/>
</dbReference>
<evidence type="ECO:0000313" key="4">
    <source>
        <dbReference type="Proteomes" id="UP000464787"/>
    </source>
</evidence>
<accession>A0A857J1J0</accession>
<dbReference type="PANTHER" id="PTHR43037">
    <property type="entry name" value="UNNAMED PRODUCT-RELATED"/>
    <property type="match status" value="1"/>
</dbReference>
<dbReference type="SUPFAM" id="SSF53474">
    <property type="entry name" value="alpha/beta-Hydrolases"/>
    <property type="match status" value="1"/>
</dbReference>
<dbReference type="GO" id="GO:0005576">
    <property type="term" value="C:extracellular region"/>
    <property type="evidence" value="ECO:0007669"/>
    <property type="project" value="InterPro"/>
</dbReference>
<sequence length="350" mass="36393">MNPDLQKLMAQAARLTQGGQLAEATTLLRSWMGGGLGTVPGMPQDGAQDADVIDVTARRVDAPEQEPTRQEGGFTAHSFAGTADRRDYKLFLPAGAGAAGPMPLLVMLHGCTQNPDDFAAGTRMNQLAQARGWAVLYPAQSRKANPHGCWNWFKHTHQTRERGEPALIAGMVEQVMVNHRIDPQRIYVAGLSAGGAMAAILGETHPDLFAAVGVHSGLAAGAARDLSSAMAAMQTGAPAPRGNGQGSGMPTIVFHGEADSTVNVANARAVVAASVGAAAAGHGEASSVQGTRGARREVFRAADGSVRAELWLVHGAPHAWSGGGPGSYTDPQGPDASAEMLRFFAAQRLR</sequence>
<evidence type="ECO:0000256" key="1">
    <source>
        <dbReference type="ARBA" id="ARBA00022729"/>
    </source>
</evidence>
<reference evidence="3 4" key="1">
    <citation type="submission" date="2020-01" db="EMBL/GenBank/DDBJ databases">
        <title>Genome sequencing of strain KACC 21265.</title>
        <authorList>
            <person name="Heo J."/>
            <person name="Kim S.-J."/>
            <person name="Kim J.-S."/>
            <person name="Hong S.-B."/>
            <person name="Kwon S.-W."/>
        </authorList>
    </citation>
    <scope>NUCLEOTIDE SEQUENCE [LARGE SCALE GENOMIC DNA]</scope>
    <source>
        <strain evidence="3 4">KACC 21265</strain>
    </source>
</reference>
<organism evidence="3 4">
    <name type="scientific">Xylophilus rhododendri</name>
    <dbReference type="NCBI Taxonomy" id="2697032"/>
    <lineage>
        <taxon>Bacteria</taxon>
        <taxon>Pseudomonadati</taxon>
        <taxon>Pseudomonadota</taxon>
        <taxon>Betaproteobacteria</taxon>
        <taxon>Burkholderiales</taxon>
        <taxon>Xylophilus</taxon>
    </lineage>
</organism>
<evidence type="ECO:0000256" key="2">
    <source>
        <dbReference type="ARBA" id="ARBA00022801"/>
    </source>
</evidence>
<gene>
    <name evidence="3" type="ORF">GT347_07135</name>
</gene>
<dbReference type="EMBL" id="CP047650">
    <property type="protein sequence ID" value="QHI97784.1"/>
    <property type="molecule type" value="Genomic_DNA"/>
</dbReference>
<dbReference type="PANTHER" id="PTHR43037:SF1">
    <property type="entry name" value="BLL1128 PROTEIN"/>
    <property type="match status" value="1"/>
</dbReference>
<dbReference type="NCBIfam" id="TIGR01840">
    <property type="entry name" value="esterase_phb"/>
    <property type="match status" value="1"/>
</dbReference>
<keyword evidence="2" id="KW-0378">Hydrolase</keyword>
<evidence type="ECO:0000313" key="3">
    <source>
        <dbReference type="EMBL" id="QHI97784.1"/>
    </source>
</evidence>